<keyword evidence="2" id="KW-0238">DNA-binding</keyword>
<dbReference type="PROSITE" id="PS50943">
    <property type="entry name" value="HTH_CROC1"/>
    <property type="match status" value="1"/>
</dbReference>
<feature type="domain" description="HTH cro/C1-type" evidence="4">
    <location>
        <begin position="11"/>
        <end position="66"/>
    </location>
</feature>
<evidence type="ECO:0000256" key="3">
    <source>
        <dbReference type="ARBA" id="ARBA00023163"/>
    </source>
</evidence>
<keyword evidence="6" id="KW-1185">Reference proteome</keyword>
<keyword evidence="1" id="KW-0805">Transcription regulation</keyword>
<dbReference type="SMART" id="SM00530">
    <property type="entry name" value="HTH_XRE"/>
    <property type="match status" value="1"/>
</dbReference>
<dbReference type="PANTHER" id="PTHR46797">
    <property type="entry name" value="HTH-TYPE TRANSCRIPTIONAL REGULATOR"/>
    <property type="match status" value="1"/>
</dbReference>
<dbReference type="PANTHER" id="PTHR46797:SF23">
    <property type="entry name" value="HTH-TYPE TRANSCRIPTIONAL REGULATOR SUTR"/>
    <property type="match status" value="1"/>
</dbReference>
<dbReference type="RefSeq" id="WP_379041375.1">
    <property type="nucleotide sequence ID" value="NZ_JBHSKW010000014.1"/>
</dbReference>
<evidence type="ECO:0000256" key="2">
    <source>
        <dbReference type="ARBA" id="ARBA00023125"/>
    </source>
</evidence>
<name>A0ABW5TTG0_9SPHI</name>
<comment type="caution">
    <text evidence="5">The sequence shown here is derived from an EMBL/GenBank/DDBJ whole genome shotgun (WGS) entry which is preliminary data.</text>
</comment>
<accession>A0ABW5TTG0</accession>
<dbReference type="InterPro" id="IPR050807">
    <property type="entry name" value="TransReg_Diox_bact_type"/>
</dbReference>
<keyword evidence="3" id="KW-0804">Transcription</keyword>
<reference evidence="6" key="1">
    <citation type="journal article" date="2019" name="Int. J. Syst. Evol. Microbiol.">
        <title>The Global Catalogue of Microorganisms (GCM) 10K type strain sequencing project: providing services to taxonomists for standard genome sequencing and annotation.</title>
        <authorList>
            <consortium name="The Broad Institute Genomics Platform"/>
            <consortium name="The Broad Institute Genome Sequencing Center for Infectious Disease"/>
            <person name="Wu L."/>
            <person name="Ma J."/>
        </authorList>
    </citation>
    <scope>NUCLEOTIDE SEQUENCE [LARGE SCALE GENOMIC DNA]</scope>
    <source>
        <strain evidence="6">KCTC 42456</strain>
    </source>
</reference>
<dbReference type="Gene3D" id="1.10.260.40">
    <property type="entry name" value="lambda repressor-like DNA-binding domains"/>
    <property type="match status" value="1"/>
</dbReference>
<gene>
    <name evidence="5" type="ORF">ACFSSE_10060</name>
</gene>
<dbReference type="CDD" id="cd00093">
    <property type="entry name" value="HTH_XRE"/>
    <property type="match status" value="1"/>
</dbReference>
<sequence length="76" mass="8867">MDIKVKIGNRIKELRDKRGLTQEVLAYKSDVDRTYMNHVEKGKRNISIINLEKIIVNGLEVSMLEFFNVNIFQDGK</sequence>
<evidence type="ECO:0000313" key="5">
    <source>
        <dbReference type="EMBL" id="MFD2732045.1"/>
    </source>
</evidence>
<evidence type="ECO:0000259" key="4">
    <source>
        <dbReference type="PROSITE" id="PS50943"/>
    </source>
</evidence>
<dbReference type="InterPro" id="IPR001387">
    <property type="entry name" value="Cro/C1-type_HTH"/>
</dbReference>
<evidence type="ECO:0000313" key="6">
    <source>
        <dbReference type="Proteomes" id="UP001597546"/>
    </source>
</evidence>
<dbReference type="EMBL" id="JBHULV010000029">
    <property type="protein sequence ID" value="MFD2732045.1"/>
    <property type="molecule type" value="Genomic_DNA"/>
</dbReference>
<dbReference type="Proteomes" id="UP001597546">
    <property type="component" value="Unassembled WGS sequence"/>
</dbReference>
<dbReference type="Pfam" id="PF01381">
    <property type="entry name" value="HTH_3"/>
    <property type="match status" value="1"/>
</dbReference>
<dbReference type="InterPro" id="IPR010982">
    <property type="entry name" value="Lambda_DNA-bd_dom_sf"/>
</dbReference>
<evidence type="ECO:0000256" key="1">
    <source>
        <dbReference type="ARBA" id="ARBA00023015"/>
    </source>
</evidence>
<proteinExistence type="predicted"/>
<protein>
    <submittedName>
        <fullName evidence="5">Helix-turn-helix domain-containing protein</fullName>
    </submittedName>
</protein>
<organism evidence="5 6">
    <name type="scientific">Pedobacter alpinus</name>
    <dbReference type="NCBI Taxonomy" id="1590643"/>
    <lineage>
        <taxon>Bacteria</taxon>
        <taxon>Pseudomonadati</taxon>
        <taxon>Bacteroidota</taxon>
        <taxon>Sphingobacteriia</taxon>
        <taxon>Sphingobacteriales</taxon>
        <taxon>Sphingobacteriaceae</taxon>
        <taxon>Pedobacter</taxon>
    </lineage>
</organism>
<dbReference type="SUPFAM" id="SSF47413">
    <property type="entry name" value="lambda repressor-like DNA-binding domains"/>
    <property type="match status" value="1"/>
</dbReference>